<dbReference type="STRING" id="766136.BHF68_11255"/>
<dbReference type="RefSeq" id="WP_069644242.1">
    <property type="nucleotide sequence ID" value="NZ_MIJE01000035.1"/>
</dbReference>
<sequence length="148" mass="16240">MKYTEANLGRIFILRLEHGDRIPDVIEGFAIDKQIESAIVHFLGGADTGSKVVVGPEEGAAATPRPMVTELLGTSEAVGVGTLFLNEQNKHKLHLHAAFGRERETITGCTREGVQVWHIGEVVIFELCNTTAKRKVDLETGFELLETE</sequence>
<dbReference type="PANTHER" id="PTHR34988">
    <property type="entry name" value="PROTEIN, PUTATIVE-RELATED"/>
    <property type="match status" value="1"/>
</dbReference>
<keyword evidence="2" id="KW-0238">DNA-binding</keyword>
<protein>
    <submittedName>
        <fullName evidence="2">DNA-binding protein</fullName>
    </submittedName>
</protein>
<organism evidence="2 3">
    <name type="scientific">Desulfuribacillus alkaliarsenatis</name>
    <dbReference type="NCBI Taxonomy" id="766136"/>
    <lineage>
        <taxon>Bacteria</taxon>
        <taxon>Bacillati</taxon>
        <taxon>Bacillota</taxon>
        <taxon>Desulfuribacillia</taxon>
        <taxon>Desulfuribacillales</taxon>
        <taxon>Desulfuribacillaceae</taxon>
        <taxon>Desulfuribacillus</taxon>
    </lineage>
</organism>
<feature type="domain" description="PPC" evidence="1">
    <location>
        <begin position="6"/>
        <end position="148"/>
    </location>
</feature>
<dbReference type="SUPFAM" id="SSF117856">
    <property type="entry name" value="AF0104/ALDC/Ptd012-like"/>
    <property type="match status" value="1"/>
</dbReference>
<evidence type="ECO:0000313" key="3">
    <source>
        <dbReference type="Proteomes" id="UP000094296"/>
    </source>
</evidence>
<gene>
    <name evidence="2" type="ORF">BHF68_11255</name>
</gene>
<comment type="caution">
    <text evidence="2">The sequence shown here is derived from an EMBL/GenBank/DDBJ whole genome shotgun (WGS) entry which is preliminary data.</text>
</comment>
<dbReference type="Proteomes" id="UP000094296">
    <property type="component" value="Unassembled WGS sequence"/>
</dbReference>
<dbReference type="PROSITE" id="PS51742">
    <property type="entry name" value="PPC"/>
    <property type="match status" value="1"/>
</dbReference>
<accession>A0A1E5FZK8</accession>
<dbReference type="PANTHER" id="PTHR34988:SF1">
    <property type="entry name" value="DNA-BINDING PROTEIN"/>
    <property type="match status" value="1"/>
</dbReference>
<dbReference type="Pfam" id="PF03479">
    <property type="entry name" value="PCC"/>
    <property type="match status" value="1"/>
</dbReference>
<evidence type="ECO:0000259" key="1">
    <source>
        <dbReference type="PROSITE" id="PS51742"/>
    </source>
</evidence>
<dbReference type="AlphaFoldDB" id="A0A1E5FZK8"/>
<dbReference type="EMBL" id="MIJE01000035">
    <property type="protein sequence ID" value="OEF95676.1"/>
    <property type="molecule type" value="Genomic_DNA"/>
</dbReference>
<dbReference type="OrthoDB" id="9798999at2"/>
<dbReference type="GO" id="GO:0003677">
    <property type="term" value="F:DNA binding"/>
    <property type="evidence" value="ECO:0007669"/>
    <property type="project" value="UniProtKB-KW"/>
</dbReference>
<dbReference type="InterPro" id="IPR005175">
    <property type="entry name" value="PPC_dom"/>
</dbReference>
<name>A0A1E5FZK8_9FIRM</name>
<evidence type="ECO:0000313" key="2">
    <source>
        <dbReference type="EMBL" id="OEF95676.1"/>
    </source>
</evidence>
<dbReference type="Gene3D" id="3.30.1330.80">
    <property type="entry name" value="Hypothetical protein, similar to alpha- acetolactate decarboxylase, domain 2"/>
    <property type="match status" value="1"/>
</dbReference>
<dbReference type="CDD" id="cd11378">
    <property type="entry name" value="DUF296"/>
    <property type="match status" value="1"/>
</dbReference>
<proteinExistence type="predicted"/>
<keyword evidence="3" id="KW-1185">Reference proteome</keyword>
<reference evidence="2 3" key="1">
    <citation type="submission" date="2016-09" db="EMBL/GenBank/DDBJ databases">
        <title>Draft genome sequence for the type strain of Desulfuribacillus alkaliarsenatis AHT28, an obligately anaerobic, sulfidogenic bacterium isolated from Russian soda lake sediments.</title>
        <authorList>
            <person name="Abin C.A."/>
            <person name="Hollibaugh J.T."/>
        </authorList>
    </citation>
    <scope>NUCLEOTIDE SEQUENCE [LARGE SCALE GENOMIC DNA]</scope>
    <source>
        <strain evidence="2 3">AHT28</strain>
    </source>
</reference>